<organism evidence="2 3">
    <name type="scientific">Candidatus Azambacteria bacterium RIFCSPLOWO2_02_FULL_44_14</name>
    <dbReference type="NCBI Taxonomy" id="1797306"/>
    <lineage>
        <taxon>Bacteria</taxon>
        <taxon>Candidatus Azamiibacteriota</taxon>
    </lineage>
</organism>
<dbReference type="InterPro" id="IPR000086">
    <property type="entry name" value="NUDIX_hydrolase_dom"/>
</dbReference>
<name>A0A1F5CAI9_9BACT</name>
<dbReference type="Pfam" id="PF00293">
    <property type="entry name" value="NUDIX"/>
    <property type="match status" value="1"/>
</dbReference>
<proteinExistence type="predicted"/>
<dbReference type="EMBL" id="MEYV01000016">
    <property type="protein sequence ID" value="OGD39881.1"/>
    <property type="molecule type" value="Genomic_DNA"/>
</dbReference>
<evidence type="ECO:0000313" key="3">
    <source>
        <dbReference type="Proteomes" id="UP000177197"/>
    </source>
</evidence>
<comment type="caution">
    <text evidence="2">The sequence shown here is derived from an EMBL/GenBank/DDBJ whole genome shotgun (WGS) entry which is preliminary data.</text>
</comment>
<accession>A0A1F5CAI9</accession>
<dbReference type="SUPFAM" id="SSF55811">
    <property type="entry name" value="Nudix"/>
    <property type="match status" value="1"/>
</dbReference>
<dbReference type="Gene3D" id="3.90.79.10">
    <property type="entry name" value="Nucleoside Triphosphate Pyrophosphohydrolase"/>
    <property type="match status" value="1"/>
</dbReference>
<evidence type="ECO:0000313" key="2">
    <source>
        <dbReference type="EMBL" id="OGD39881.1"/>
    </source>
</evidence>
<evidence type="ECO:0000259" key="1">
    <source>
        <dbReference type="PROSITE" id="PS51462"/>
    </source>
</evidence>
<dbReference type="AlphaFoldDB" id="A0A1F5CAI9"/>
<dbReference type="InterPro" id="IPR015797">
    <property type="entry name" value="NUDIX_hydrolase-like_dom_sf"/>
</dbReference>
<dbReference type="PROSITE" id="PS51462">
    <property type="entry name" value="NUDIX"/>
    <property type="match status" value="1"/>
</dbReference>
<protein>
    <recommendedName>
        <fullName evidence="1">Nudix hydrolase domain-containing protein</fullName>
    </recommendedName>
</protein>
<feature type="domain" description="Nudix hydrolase" evidence="1">
    <location>
        <begin position="5"/>
        <end position="157"/>
    </location>
</feature>
<reference evidence="2 3" key="1">
    <citation type="journal article" date="2016" name="Nat. Commun.">
        <title>Thousands of microbial genomes shed light on interconnected biogeochemical processes in an aquifer system.</title>
        <authorList>
            <person name="Anantharaman K."/>
            <person name="Brown C.T."/>
            <person name="Hug L.A."/>
            <person name="Sharon I."/>
            <person name="Castelle C.J."/>
            <person name="Probst A.J."/>
            <person name="Thomas B.C."/>
            <person name="Singh A."/>
            <person name="Wilkins M.J."/>
            <person name="Karaoz U."/>
            <person name="Brodie E.L."/>
            <person name="Williams K.H."/>
            <person name="Hubbard S.S."/>
            <person name="Banfield J.F."/>
        </authorList>
    </citation>
    <scope>NUCLEOTIDE SEQUENCE [LARGE SCALE GENOMIC DNA]</scope>
</reference>
<sequence>MDKELHRIASTCIIYRDGPPSQSSGETKKYLLLQRSFEKKAFSGKWTVPGGGLNVDDYINTPKTTSDHWYFGIENSLRREIKEEAGLEVDKIKYLLDMTFIRPDGVPAVILSFYAPYLSGEVKLDSDSINSAWVTYEEAKNYDMVDGLLEEILMVDKIIKGENIDSVKYSTS</sequence>
<gene>
    <name evidence="2" type="ORF">A3I30_01355</name>
</gene>
<dbReference type="Proteomes" id="UP000177197">
    <property type="component" value="Unassembled WGS sequence"/>
</dbReference>